<evidence type="ECO:0008006" key="4">
    <source>
        <dbReference type="Google" id="ProtNLM"/>
    </source>
</evidence>
<name>A0A4V6A6E6_STECR</name>
<feature type="transmembrane region" description="Helical" evidence="1">
    <location>
        <begin position="250"/>
        <end position="269"/>
    </location>
</feature>
<evidence type="ECO:0000256" key="1">
    <source>
        <dbReference type="SAM" id="Phobius"/>
    </source>
</evidence>
<feature type="transmembrane region" description="Helical" evidence="1">
    <location>
        <begin position="12"/>
        <end position="33"/>
    </location>
</feature>
<keyword evidence="1" id="KW-1133">Transmembrane helix</keyword>
<feature type="transmembrane region" description="Helical" evidence="1">
    <location>
        <begin position="45"/>
        <end position="69"/>
    </location>
</feature>
<organism evidence="2 3">
    <name type="scientific">Steinernema carpocapsae</name>
    <name type="common">Entomopathogenic nematode</name>
    <dbReference type="NCBI Taxonomy" id="34508"/>
    <lineage>
        <taxon>Eukaryota</taxon>
        <taxon>Metazoa</taxon>
        <taxon>Ecdysozoa</taxon>
        <taxon>Nematoda</taxon>
        <taxon>Chromadorea</taxon>
        <taxon>Rhabditida</taxon>
        <taxon>Tylenchina</taxon>
        <taxon>Panagrolaimomorpha</taxon>
        <taxon>Strongyloidoidea</taxon>
        <taxon>Steinernematidae</taxon>
        <taxon>Steinernema</taxon>
    </lineage>
</organism>
<dbReference type="OrthoDB" id="10609021at2759"/>
<dbReference type="EMBL" id="AZBU02000002">
    <property type="protein sequence ID" value="TKR94505.1"/>
    <property type="molecule type" value="Genomic_DNA"/>
</dbReference>
<evidence type="ECO:0000313" key="2">
    <source>
        <dbReference type="EMBL" id="TKR94505.1"/>
    </source>
</evidence>
<evidence type="ECO:0000313" key="3">
    <source>
        <dbReference type="Proteomes" id="UP000298663"/>
    </source>
</evidence>
<dbReference type="Proteomes" id="UP000298663">
    <property type="component" value="Unassembled WGS sequence"/>
</dbReference>
<keyword evidence="1" id="KW-0812">Transmembrane</keyword>
<feature type="transmembrane region" description="Helical" evidence="1">
    <location>
        <begin position="129"/>
        <end position="146"/>
    </location>
</feature>
<reference evidence="2 3" key="2">
    <citation type="journal article" date="2019" name="G3 (Bethesda)">
        <title>Hybrid Assembly of the Genome of the Entomopathogenic Nematode Steinernema carpocapsae Identifies the X-Chromosome.</title>
        <authorList>
            <person name="Serra L."/>
            <person name="Macchietto M."/>
            <person name="Macias-Munoz A."/>
            <person name="McGill C.J."/>
            <person name="Rodriguez I.M."/>
            <person name="Rodriguez B."/>
            <person name="Murad R."/>
            <person name="Mortazavi A."/>
        </authorList>
    </citation>
    <scope>NUCLEOTIDE SEQUENCE [LARGE SCALE GENOMIC DNA]</scope>
    <source>
        <strain evidence="2 3">ALL</strain>
    </source>
</reference>
<feature type="transmembrane region" description="Helical" evidence="1">
    <location>
        <begin position="211"/>
        <end position="230"/>
    </location>
</feature>
<accession>A0A4V6A6E6</accession>
<feature type="transmembrane region" description="Helical" evidence="1">
    <location>
        <begin position="84"/>
        <end position="108"/>
    </location>
</feature>
<gene>
    <name evidence="2" type="ORF">L596_008780</name>
</gene>
<sequence>MTEDLFKQEAQHIALVAVNSFVILFSLCGLILYRKRSYTTKNYGLIETLFGTHIVYGLLTIASSALWLLPIQIFFEKIVFNQKLFLICLLTPHIAEQIVTVNAILMALDRTLIMTTGLSYGTRKIGKRLSILSIVLNMVIMILLYGSAATAPSHKNEMLVFEAHKLMVHCIFPITLLVEFAFYVIFVVVFQRFYNRTNKGKSCKTALTVHFIVLVQVGTHTFLSTIPNLLTALNSKYVDLHLHLASSFETYNHVLFAVSVLLSLLFTLCRLKITGQIIKPTVVQRI</sequence>
<feature type="transmembrane region" description="Helical" evidence="1">
    <location>
        <begin position="166"/>
        <end position="190"/>
    </location>
</feature>
<comment type="caution">
    <text evidence="2">The sequence shown here is derived from an EMBL/GenBank/DDBJ whole genome shotgun (WGS) entry which is preliminary data.</text>
</comment>
<reference evidence="2 3" key="1">
    <citation type="journal article" date="2015" name="Genome Biol.">
        <title>Comparative genomics of Steinernema reveals deeply conserved gene regulatory networks.</title>
        <authorList>
            <person name="Dillman A.R."/>
            <person name="Macchietto M."/>
            <person name="Porter C.F."/>
            <person name="Rogers A."/>
            <person name="Williams B."/>
            <person name="Antoshechkin I."/>
            <person name="Lee M.M."/>
            <person name="Goodwin Z."/>
            <person name="Lu X."/>
            <person name="Lewis E.E."/>
            <person name="Goodrich-Blair H."/>
            <person name="Stock S.P."/>
            <person name="Adams B.J."/>
            <person name="Sternberg P.W."/>
            <person name="Mortazavi A."/>
        </authorList>
    </citation>
    <scope>NUCLEOTIDE SEQUENCE [LARGE SCALE GENOMIC DNA]</scope>
    <source>
        <strain evidence="2 3">ALL</strain>
    </source>
</reference>
<keyword evidence="3" id="KW-1185">Reference proteome</keyword>
<protein>
    <recommendedName>
        <fullName evidence="4">G-protein coupled receptors family 1 profile domain-containing protein</fullName>
    </recommendedName>
</protein>
<dbReference type="AlphaFoldDB" id="A0A4V6A6E6"/>
<proteinExistence type="predicted"/>
<keyword evidence="1" id="KW-0472">Membrane</keyword>